<evidence type="ECO:0000256" key="6">
    <source>
        <dbReference type="ARBA" id="ARBA00022825"/>
    </source>
</evidence>
<dbReference type="InterPro" id="IPR050966">
    <property type="entry name" value="Glutamyl_endopeptidase"/>
</dbReference>
<evidence type="ECO:0000259" key="9">
    <source>
        <dbReference type="Pfam" id="PF00089"/>
    </source>
</evidence>
<feature type="domain" description="Peptidase S1" evidence="9">
    <location>
        <begin position="577"/>
        <end position="662"/>
    </location>
</feature>
<keyword evidence="4" id="KW-0732">Signal</keyword>
<dbReference type="PANTHER" id="PTHR15462">
    <property type="entry name" value="SERINE PROTEASE"/>
    <property type="match status" value="1"/>
</dbReference>
<comment type="similarity">
    <text evidence="1">Belongs to the peptidase S1 family.</text>
</comment>
<feature type="region of interest" description="Disordered" evidence="8">
    <location>
        <begin position="17"/>
        <end position="78"/>
    </location>
</feature>
<dbReference type="EC" id="3.4.21.-" evidence="7"/>
<dbReference type="PANTHER" id="PTHR15462:SF8">
    <property type="entry name" value="SERINE PROTEASE"/>
    <property type="match status" value="1"/>
</dbReference>
<sequence>MAPTKLQIHTLASLSQPAHGKSISVGGVKDNRRRLGTSENSTTTRMVPVSALVDSNSTKNKQATSSTTAPAQKRSGKEYNKMRYQSAGFRYLGNAHLALNGSSGDPFPTVQPKLEAFQGSSSKEGIQPLDIPLGILTEHISISNATTADVSISNATTADVSISNATTADVSHTVQASGLNSQPPPLHKAPTLSPKKEHPSPDQHHHHQKAPKGYSSRLPPPPHQIPISMSSPVIVIQLSMNAFMPTFVTASKNPNSTFGDSSPLCSRLALAANQFVASWRTKTPFRSSAESTVSATTAATVASTAGETAAYSFQCAFSSQTSLLVLGLFSGIKGIGTVNAAATTVTEALNEPSFYTGVFEGFPGGCSLSLYIGLVTSSSEGQNSSSQNSSSSTSQQLLKPAQADNTILACPQLPPPATTKEGSFLPTALNPPPLSPPKSSAMLMSAYRMSSDGALYYSSTEVPLSALSNVAPIPPYVISYDRNDTMPITPPPQQHSMPGSNSYPNPAPFSRRSMKGVGEAKYAQTGKQPMTYGGQGSGTRGLNAVFPPDDRVACPVLRYPYTAIGQLQSFTDNSAALIGCSGALIGPDAVLTAAHCVYNLSQQAWYRSVQDYISIEEEPFGQVPWVSATIFAMYPNSTTSNQLNYDLAMVRLASPVGLTTGWLGVSSDCQDATNTSWTASNSCSKRMLSNYCDALQGQSGSPMYDSSLYIKVQ</sequence>
<dbReference type="Gene3D" id="2.40.10.10">
    <property type="entry name" value="Trypsin-like serine proteases"/>
    <property type="match status" value="2"/>
</dbReference>
<dbReference type="GO" id="GO:0006508">
    <property type="term" value="P:proteolysis"/>
    <property type="evidence" value="ECO:0007669"/>
    <property type="project" value="UniProtKB-KW"/>
</dbReference>
<feature type="compositionally biased region" description="Polar residues" evidence="8">
    <location>
        <begin position="53"/>
        <end position="70"/>
    </location>
</feature>
<dbReference type="SUPFAM" id="SSF50494">
    <property type="entry name" value="Trypsin-like serine proteases"/>
    <property type="match status" value="1"/>
</dbReference>
<dbReference type="Pfam" id="PF00089">
    <property type="entry name" value="Trypsin"/>
    <property type="match status" value="1"/>
</dbReference>
<evidence type="ECO:0000256" key="2">
    <source>
        <dbReference type="ARBA" id="ARBA00008764"/>
    </source>
</evidence>
<accession>A0A250X1A3</accession>
<dbReference type="InterPro" id="IPR001254">
    <property type="entry name" value="Trypsin_dom"/>
</dbReference>
<feature type="region of interest" description="Disordered" evidence="8">
    <location>
        <begin position="175"/>
        <end position="223"/>
    </location>
</feature>
<protein>
    <recommendedName>
        <fullName evidence="7">Serine protease</fullName>
        <ecNumber evidence="7">3.4.21.-</ecNumber>
    </recommendedName>
</protein>
<evidence type="ECO:0000313" key="11">
    <source>
        <dbReference type="Proteomes" id="UP000232323"/>
    </source>
</evidence>
<dbReference type="InterPro" id="IPR009003">
    <property type="entry name" value="Peptidase_S1_PA"/>
</dbReference>
<dbReference type="OrthoDB" id="551340at2759"/>
<evidence type="ECO:0000313" key="10">
    <source>
        <dbReference type="EMBL" id="GAX76863.1"/>
    </source>
</evidence>
<reference evidence="10 11" key="1">
    <citation type="submission" date="2017-08" db="EMBL/GenBank/DDBJ databases">
        <title>Acidophilic green algal genome provides insights into adaptation to an acidic environment.</title>
        <authorList>
            <person name="Hirooka S."/>
            <person name="Hirose Y."/>
            <person name="Kanesaki Y."/>
            <person name="Higuchi S."/>
            <person name="Fujiwara T."/>
            <person name="Onuma R."/>
            <person name="Era A."/>
            <person name="Ohbayashi R."/>
            <person name="Uzuka A."/>
            <person name="Nozaki H."/>
            <person name="Yoshikawa H."/>
            <person name="Miyagishima S.Y."/>
        </authorList>
    </citation>
    <scope>NUCLEOTIDE SEQUENCE [LARGE SCALE GENOMIC DNA]</scope>
    <source>
        <strain evidence="10 11">NIES-2499</strain>
    </source>
</reference>
<evidence type="ECO:0000256" key="1">
    <source>
        <dbReference type="ARBA" id="ARBA00007664"/>
    </source>
</evidence>
<keyword evidence="6 7" id="KW-0720">Serine protease</keyword>
<dbReference type="GO" id="GO:0004252">
    <property type="term" value="F:serine-type endopeptidase activity"/>
    <property type="evidence" value="ECO:0007669"/>
    <property type="project" value="InterPro"/>
</dbReference>
<proteinExistence type="inferred from homology"/>
<keyword evidence="5 7" id="KW-0378">Hydrolase</keyword>
<evidence type="ECO:0000256" key="3">
    <source>
        <dbReference type="ARBA" id="ARBA00022670"/>
    </source>
</evidence>
<keyword evidence="11" id="KW-1185">Reference proteome</keyword>
<feature type="compositionally biased region" description="Basic and acidic residues" evidence="8">
    <location>
        <begin position="194"/>
        <end position="203"/>
    </location>
</feature>
<name>A0A250X1A3_9CHLO</name>
<dbReference type="EMBL" id="BEGY01000020">
    <property type="protein sequence ID" value="GAX76863.1"/>
    <property type="molecule type" value="Genomic_DNA"/>
</dbReference>
<evidence type="ECO:0000256" key="5">
    <source>
        <dbReference type="ARBA" id="ARBA00022801"/>
    </source>
</evidence>
<dbReference type="STRING" id="1157962.A0A250X1A3"/>
<comment type="similarity">
    <text evidence="2 7">Belongs to the peptidase S1B family.</text>
</comment>
<keyword evidence="3 7" id="KW-0645">Protease</keyword>
<organism evidence="10 11">
    <name type="scientific">Chlamydomonas eustigma</name>
    <dbReference type="NCBI Taxonomy" id="1157962"/>
    <lineage>
        <taxon>Eukaryota</taxon>
        <taxon>Viridiplantae</taxon>
        <taxon>Chlorophyta</taxon>
        <taxon>core chlorophytes</taxon>
        <taxon>Chlorophyceae</taxon>
        <taxon>CS clade</taxon>
        <taxon>Chlamydomonadales</taxon>
        <taxon>Chlamydomonadaceae</taxon>
        <taxon>Chlamydomonas</taxon>
    </lineage>
</organism>
<dbReference type="InterPro" id="IPR043504">
    <property type="entry name" value="Peptidase_S1_PA_chymotrypsin"/>
</dbReference>
<gene>
    <name evidence="10" type="ORF">CEUSTIGMA_g4309.t1</name>
</gene>
<comment type="caution">
    <text evidence="10">The sequence shown here is derived from an EMBL/GenBank/DDBJ whole genome shotgun (WGS) entry which is preliminary data.</text>
</comment>
<dbReference type="InterPro" id="IPR008256">
    <property type="entry name" value="Peptidase_S1B"/>
</dbReference>
<dbReference type="AlphaFoldDB" id="A0A250X1A3"/>
<dbReference type="PROSITE" id="PS00134">
    <property type="entry name" value="TRYPSIN_HIS"/>
    <property type="match status" value="1"/>
</dbReference>
<feature type="region of interest" description="Disordered" evidence="8">
    <location>
        <begin position="517"/>
        <end position="538"/>
    </location>
</feature>
<dbReference type="PRINTS" id="PR00839">
    <property type="entry name" value="V8PROTEASE"/>
</dbReference>
<dbReference type="Proteomes" id="UP000232323">
    <property type="component" value="Unassembled WGS sequence"/>
</dbReference>
<evidence type="ECO:0000256" key="4">
    <source>
        <dbReference type="ARBA" id="ARBA00022729"/>
    </source>
</evidence>
<evidence type="ECO:0000256" key="8">
    <source>
        <dbReference type="SAM" id="MobiDB-lite"/>
    </source>
</evidence>
<evidence type="ECO:0000256" key="7">
    <source>
        <dbReference type="RuleBase" id="RU004296"/>
    </source>
</evidence>
<dbReference type="InterPro" id="IPR018114">
    <property type="entry name" value="TRYPSIN_HIS"/>
</dbReference>